<gene>
    <name evidence="4" type="ORF">OT_ostta09g04440</name>
    <name evidence="5" type="ORF">OT_ostta14g01500</name>
</gene>
<name>A0A096PAW1_OSTTA</name>
<comment type="caution">
    <text evidence="5">The sequence shown here is derived from an EMBL/GenBank/DDBJ whole genome shotgun (WGS) entry which is preliminary data.</text>
</comment>
<feature type="region of interest" description="Disordered" evidence="3">
    <location>
        <begin position="110"/>
        <end position="195"/>
    </location>
</feature>
<evidence type="ECO:0000256" key="1">
    <source>
        <dbReference type="ARBA" id="ARBA00023121"/>
    </source>
</evidence>
<dbReference type="PANTHER" id="PTHR24119">
    <property type="entry name" value="ACYL-COA-BINDING DOMAIN-CONTAINING PROTEIN 6"/>
    <property type="match status" value="1"/>
</dbReference>
<evidence type="ECO:0000313" key="5">
    <source>
        <dbReference type="EMBL" id="CEG02072.1"/>
    </source>
</evidence>
<evidence type="ECO:0000256" key="3">
    <source>
        <dbReference type="SAM" id="MobiDB-lite"/>
    </source>
</evidence>
<dbReference type="SMART" id="SM00248">
    <property type="entry name" value="ANK"/>
    <property type="match status" value="2"/>
</dbReference>
<dbReference type="KEGG" id="ota:OT_ostta09g04440"/>
<dbReference type="PANTHER" id="PTHR24119:SF0">
    <property type="entry name" value="ACYL-COA-BINDING DOMAIN-CONTAINING PROTEIN 6"/>
    <property type="match status" value="1"/>
</dbReference>
<dbReference type="EMBL" id="CAID01000009">
    <property type="protein sequence ID" value="CEF99237.1"/>
    <property type="molecule type" value="Genomic_DNA"/>
</dbReference>
<dbReference type="Pfam" id="PF12796">
    <property type="entry name" value="Ank_2"/>
    <property type="match status" value="1"/>
</dbReference>
<proteinExistence type="predicted"/>
<evidence type="ECO:0000313" key="6">
    <source>
        <dbReference type="Proteomes" id="UP000009170"/>
    </source>
</evidence>
<dbReference type="Proteomes" id="UP000009170">
    <property type="component" value="Unassembled WGS sequence"/>
</dbReference>
<dbReference type="Gene3D" id="1.25.40.20">
    <property type="entry name" value="Ankyrin repeat-containing domain"/>
    <property type="match status" value="1"/>
</dbReference>
<dbReference type="GeneID" id="9831853"/>
<dbReference type="PROSITE" id="PS50088">
    <property type="entry name" value="ANK_REPEAT"/>
    <property type="match status" value="1"/>
</dbReference>
<dbReference type="EMBL" id="CAID01000014">
    <property type="protein sequence ID" value="CEG02072.1"/>
    <property type="molecule type" value="Genomic_DNA"/>
</dbReference>
<feature type="repeat" description="ANK" evidence="2">
    <location>
        <begin position="518"/>
        <end position="550"/>
    </location>
</feature>
<dbReference type="OrthoDB" id="498523at2759"/>
<sequence>MAADAASVDAAIDAVRTEYERLLRRTRAVHEMKITVKRAAVARARRQGDARADALEAEAEAAEAERDAAIDELEREMEREIVRAKTAVREEIDEEVMRREAIERHLEEERRRAAEAEAGAGPEALRSQLGVEEQDTYEDADDHRTTSPEGTPRPIEGTSGEVKGNRANAFQRLKTTLHRKTSGGTDESEKALDEEMREPAVAEEATIHTKTPSVTMAALAPKPVPMMSMSQLAPKPIEQAPKSTQASDPLKDMVQRLQSSKVGPMENRVTSAPRERVEKNETIVSATATKVPRAFHEPMSTRTVAAKERSSDPFAPPRGLSAAVKALVGRENPSERTRTIEDAFGMPQATYRAPALATFPETPRVNADVFAPEPQSAPIPAAPVHVEPNPYVMSARDLQPRKRVGMPKPSQGLGLDHGATRAPAAPDVGPTKTEVGAQKRDRGLALLPPNEFPAPDSPVSDSATAVVLKPKIPRGMVPHQPFKVSEIRNIFSYARHGRYDEMKKLIVKGVPLDARDEHGNTPLIIASQNGQGRCVKLLIRSGADPNAQNKRGNTALHFTLHFRFDAISDFIQKHGGMTNIRNFDGATCFEFVG</sequence>
<keyword evidence="2" id="KW-0040">ANK repeat</keyword>
<dbReference type="SUPFAM" id="SSF48403">
    <property type="entry name" value="Ankyrin repeat"/>
    <property type="match status" value="1"/>
</dbReference>
<reference evidence="5 6" key="1">
    <citation type="journal article" date="2006" name="Proc. Natl. Acad. Sci. U.S.A.">
        <title>Genome analysis of the smallest free-living eukaryote Ostreococcus tauri unveils many unique features.</title>
        <authorList>
            <person name="Derelle E."/>
            <person name="Ferraz C."/>
            <person name="Rombauts S."/>
            <person name="Rouze P."/>
            <person name="Worden A.Z."/>
            <person name="Robbens S."/>
            <person name="Partensky F."/>
            <person name="Degroeve S."/>
            <person name="Echeynie S."/>
            <person name="Cooke R."/>
            <person name="Saeys Y."/>
            <person name="Wuyts J."/>
            <person name="Jabbari K."/>
            <person name="Bowler C."/>
            <person name="Panaud O."/>
            <person name="Piegu B."/>
            <person name="Ball S.G."/>
            <person name="Ral J.-P."/>
            <person name="Bouget F.-Y."/>
            <person name="Piganeau G."/>
            <person name="De Baets B."/>
            <person name="Picard A."/>
            <person name="Delseny M."/>
            <person name="Demaille J."/>
            <person name="Van de Peer Y."/>
            <person name="Moreau H."/>
        </authorList>
    </citation>
    <scope>NUCLEOTIDE SEQUENCE [LARGE SCALE GENOMIC DNA]</scope>
    <source>
        <strain evidence="5 6">OTTH0595</strain>
    </source>
</reference>
<evidence type="ECO:0000256" key="2">
    <source>
        <dbReference type="PROSITE-ProRule" id="PRU00023"/>
    </source>
</evidence>
<dbReference type="InterPro" id="IPR036770">
    <property type="entry name" value="Ankyrin_rpt-contain_sf"/>
</dbReference>
<protein>
    <submittedName>
        <fullName evidence="5">Ankyrin repeat</fullName>
    </submittedName>
</protein>
<reference evidence="5" key="2">
    <citation type="journal article" date="2014" name="BMC Genomics">
        <title>An improved genome of the model marine alga Ostreococcus tauri unfolds by assessing Illumina de novo assemblies.</title>
        <authorList>
            <person name="Blanc-Mathieu R."/>
            <person name="Verhelst B."/>
            <person name="Derelle E."/>
            <person name="Rombauts S."/>
            <person name="Bouget F.Y."/>
            <person name="Carre I."/>
            <person name="Chateau A."/>
            <person name="Eyre-Walker A."/>
            <person name="Grimsley N."/>
            <person name="Moreau H."/>
            <person name="Piegu B."/>
            <person name="Rivals E."/>
            <person name="Schackwitz W."/>
            <person name="Van de Peer Y."/>
            <person name="Piganeau G."/>
        </authorList>
    </citation>
    <scope>NUCLEOTIDE SEQUENCE</scope>
    <source>
        <strain evidence="5">RCC4221</strain>
    </source>
</reference>
<dbReference type="InterPro" id="IPR002110">
    <property type="entry name" value="Ankyrin_rpt"/>
</dbReference>
<keyword evidence="1" id="KW-0446">Lipid-binding</keyword>
<dbReference type="STRING" id="70448.A0A096PAW1"/>
<organism evidence="5 6">
    <name type="scientific">Ostreococcus tauri</name>
    <name type="common">Marine green alga</name>
    <dbReference type="NCBI Taxonomy" id="70448"/>
    <lineage>
        <taxon>Eukaryota</taxon>
        <taxon>Viridiplantae</taxon>
        <taxon>Chlorophyta</taxon>
        <taxon>Mamiellophyceae</taxon>
        <taxon>Mamiellales</taxon>
        <taxon>Bathycoccaceae</taxon>
        <taxon>Ostreococcus</taxon>
    </lineage>
</organism>
<keyword evidence="6" id="KW-1185">Reference proteome</keyword>
<dbReference type="GO" id="GO:0000062">
    <property type="term" value="F:fatty-acyl-CoA binding"/>
    <property type="evidence" value="ECO:0007669"/>
    <property type="project" value="TreeGrafter"/>
</dbReference>
<dbReference type="RefSeq" id="XP_003081429.2">
    <property type="nucleotide sequence ID" value="XM_003081381.2"/>
</dbReference>
<accession>A0A096PAW1</accession>
<dbReference type="InParanoid" id="A0A096PAW1"/>
<feature type="region of interest" description="Disordered" evidence="3">
    <location>
        <begin position="402"/>
        <end position="434"/>
    </location>
</feature>
<dbReference type="PROSITE" id="PS50297">
    <property type="entry name" value="ANK_REP_REGION"/>
    <property type="match status" value="1"/>
</dbReference>
<evidence type="ECO:0000313" key="4">
    <source>
        <dbReference type="EMBL" id="CEF99237.1"/>
    </source>
</evidence>
<feature type="compositionally biased region" description="Low complexity" evidence="3">
    <location>
        <begin position="116"/>
        <end position="126"/>
    </location>
</feature>
<dbReference type="AlphaFoldDB" id="A0A096PAW1"/>